<protein>
    <recommendedName>
        <fullName evidence="3">60 kDa heat shock protein, mitochondrial</fullName>
        <ecNumber evidence="2">5.6.1.7</ecNumber>
    </recommendedName>
    <alternativeName>
        <fullName evidence="8">60 kDa chaperonin</fullName>
    </alternativeName>
    <alternativeName>
        <fullName evidence="10">Chaperonin 60</fullName>
    </alternativeName>
    <alternativeName>
        <fullName evidence="9">Heat shock protein 60</fullName>
    </alternativeName>
</protein>
<dbReference type="AlphaFoldDB" id="A0A2K6CEI1"/>
<dbReference type="Proteomes" id="UP000233120">
    <property type="component" value="Unassembled WGS sequence"/>
</dbReference>
<dbReference type="PANTHER" id="PTHR45633">
    <property type="entry name" value="60 KDA HEAT SHOCK PROTEIN, MITOCHONDRIAL"/>
    <property type="match status" value="1"/>
</dbReference>
<dbReference type="InterPro" id="IPR002423">
    <property type="entry name" value="Cpn60/GroEL/TCP-1"/>
</dbReference>
<evidence type="ECO:0000256" key="10">
    <source>
        <dbReference type="ARBA" id="ARBA00031799"/>
    </source>
</evidence>
<reference evidence="16" key="1">
    <citation type="submission" date="2025-08" db="UniProtKB">
        <authorList>
            <consortium name="Ensembl"/>
        </authorList>
    </citation>
    <scope>IDENTIFICATION</scope>
</reference>
<dbReference type="PRINTS" id="PR00298">
    <property type="entry name" value="CHAPERONIN60"/>
</dbReference>
<dbReference type="Gene3D" id="3.30.260.10">
    <property type="entry name" value="TCP-1-like chaperonin intermediate domain"/>
    <property type="match status" value="1"/>
</dbReference>
<evidence type="ECO:0000256" key="12">
    <source>
        <dbReference type="ARBA" id="ARBA00046475"/>
    </source>
</evidence>
<dbReference type="OMA" id="SMLGNCK"/>
<dbReference type="Bgee" id="ENSMNEG00000034702">
    <property type="expression patterns" value="Expressed in liver and 12 other cell types or tissues"/>
</dbReference>
<evidence type="ECO:0000256" key="11">
    <source>
        <dbReference type="ARBA" id="ARBA00037436"/>
    </source>
</evidence>
<organism evidence="16 17">
    <name type="scientific">Macaca nemestrina</name>
    <name type="common">Pig-tailed macaque</name>
    <dbReference type="NCBI Taxonomy" id="9545"/>
    <lineage>
        <taxon>Eukaryota</taxon>
        <taxon>Metazoa</taxon>
        <taxon>Chordata</taxon>
        <taxon>Craniata</taxon>
        <taxon>Vertebrata</taxon>
        <taxon>Euteleostomi</taxon>
        <taxon>Mammalia</taxon>
        <taxon>Eutheria</taxon>
        <taxon>Euarchontoglires</taxon>
        <taxon>Primates</taxon>
        <taxon>Haplorrhini</taxon>
        <taxon>Catarrhini</taxon>
        <taxon>Cercopithecidae</taxon>
        <taxon>Cercopithecinae</taxon>
        <taxon>Macaca</taxon>
    </lineage>
</organism>
<evidence type="ECO:0000313" key="16">
    <source>
        <dbReference type="Ensembl" id="ENSMNEP00000022061.1"/>
    </source>
</evidence>
<keyword evidence="5" id="KW-0378">Hydrolase</keyword>
<dbReference type="InterPro" id="IPR001844">
    <property type="entry name" value="Cpn60/GroEL"/>
</dbReference>
<evidence type="ECO:0000256" key="7">
    <source>
        <dbReference type="ARBA" id="ARBA00023186"/>
    </source>
</evidence>
<dbReference type="SUPFAM" id="SSF48592">
    <property type="entry name" value="GroEL equatorial domain-like"/>
    <property type="match status" value="1"/>
</dbReference>
<sequence length="588" mass="62111">MGHGLIAVCALHSVPHSPPMTRLATQTLRLPTVFCQMRLVPMVLAPHLTRAYAKDVKFGADAQALMLQGVDLLADAVAVTMGPKGRTVITEQSWGSSKVTKDGVTVAKPIDLKDKYKNTGGKLVQDVANNTNEEAGDGTTTATVLACSMAKEGFEKISKGATPVEITRGVMLVVDAVLQSKPVTTPEETAQVATISANGDKEIGNIISDAMKKVGRKAVITVKDGETLNDELEITEGYISPYFIINISKGQKCEFQDAYVLLSEKKISSVQSIVPALEIAEDHRKPLVIIAEDADTEALSTLVLNRLKVGLQVVAVKAPGFGDYRKNQLKDMATATGGAVFGQEGLTLTLEDVQPHDLGKGGEVIVTKDGAMLLKGKGDKAQIEKCIQEIIEQLDVTTSEYEKEKLNERLAKLSDGVAVLKVGGTSDVEVNEKKDRVTDALNATRAAVEEGVVLGGGCALLRCIPALDSLTPANEDQKIGIEIVKRTLKIPTMTTAKNAGVEGSLIVEKIMQSSSEVGYDAMVGDFVNMVEKGITDPTKVVKTALSEAAGMASLLATAEVVVREIPKEKDPGVGAMGGMGGGMGGGVF</sequence>
<evidence type="ECO:0000256" key="6">
    <source>
        <dbReference type="ARBA" id="ARBA00022840"/>
    </source>
</evidence>
<dbReference type="Pfam" id="PF00118">
    <property type="entry name" value="Cpn60_TCP1"/>
    <property type="match status" value="1"/>
</dbReference>
<evidence type="ECO:0000256" key="5">
    <source>
        <dbReference type="ARBA" id="ARBA00022801"/>
    </source>
</evidence>
<proteinExistence type="inferred from homology"/>
<dbReference type="Gene3D" id="3.50.7.10">
    <property type="entry name" value="GroEL"/>
    <property type="match status" value="1"/>
</dbReference>
<evidence type="ECO:0000256" key="9">
    <source>
        <dbReference type="ARBA" id="ARBA00030005"/>
    </source>
</evidence>
<evidence type="ECO:0000256" key="13">
    <source>
        <dbReference type="ARBA" id="ARBA00049360"/>
    </source>
</evidence>
<dbReference type="Ensembl" id="ENSMNET00000046314.1">
    <property type="protein sequence ID" value="ENSMNEP00000022061.1"/>
    <property type="gene ID" value="ENSMNEG00000034702.1"/>
</dbReference>
<dbReference type="SUPFAM" id="SSF54849">
    <property type="entry name" value="GroEL-intermediate domain like"/>
    <property type="match status" value="1"/>
</dbReference>
<dbReference type="GO" id="GO:0005524">
    <property type="term" value="F:ATP binding"/>
    <property type="evidence" value="ECO:0007669"/>
    <property type="project" value="UniProtKB-KW"/>
</dbReference>
<comment type="similarity">
    <text evidence="1 15">Belongs to the chaperonin (HSP60) family.</text>
</comment>
<dbReference type="NCBIfam" id="NF000592">
    <property type="entry name" value="PRK00013.1"/>
    <property type="match status" value="1"/>
</dbReference>
<dbReference type="STRING" id="9545.ENSMNEP00000022061"/>
<accession>A0A2K6CEI1</accession>
<keyword evidence="4" id="KW-0547">Nucleotide-binding</keyword>
<keyword evidence="6" id="KW-0067">ATP-binding</keyword>
<dbReference type="GeneTree" id="ENSGT00390000005727"/>
<comment type="catalytic activity">
    <reaction evidence="13">
        <text>ATP + H2O = ADP + phosphate + H(+)</text>
        <dbReference type="Rhea" id="RHEA:13065"/>
        <dbReference type="ChEBI" id="CHEBI:15377"/>
        <dbReference type="ChEBI" id="CHEBI:15378"/>
        <dbReference type="ChEBI" id="CHEBI:30616"/>
        <dbReference type="ChEBI" id="CHEBI:43474"/>
        <dbReference type="ChEBI" id="CHEBI:456216"/>
    </reaction>
</comment>
<dbReference type="InterPro" id="IPR018370">
    <property type="entry name" value="Chaperonin_Cpn60_CS"/>
</dbReference>
<dbReference type="GO" id="GO:0140662">
    <property type="term" value="F:ATP-dependent protein folding chaperone"/>
    <property type="evidence" value="ECO:0007669"/>
    <property type="project" value="InterPro"/>
</dbReference>
<dbReference type="InterPro" id="IPR027409">
    <property type="entry name" value="GroEL-like_apical_dom_sf"/>
</dbReference>
<name>A0A2K6CEI1_MACNE</name>
<dbReference type="EC" id="5.6.1.7" evidence="2"/>
<evidence type="ECO:0000256" key="1">
    <source>
        <dbReference type="ARBA" id="ARBA00006607"/>
    </source>
</evidence>
<evidence type="ECO:0000256" key="8">
    <source>
        <dbReference type="ARBA" id="ARBA00029756"/>
    </source>
</evidence>
<keyword evidence="17" id="KW-1185">Reference proteome</keyword>
<evidence type="ECO:0000256" key="15">
    <source>
        <dbReference type="RuleBase" id="RU000418"/>
    </source>
</evidence>
<dbReference type="CDD" id="cd03344">
    <property type="entry name" value="GroEL"/>
    <property type="match status" value="1"/>
</dbReference>
<dbReference type="NCBIfam" id="NF009488">
    <property type="entry name" value="PRK12850.1"/>
    <property type="match status" value="1"/>
</dbReference>
<dbReference type="GO" id="GO:0042026">
    <property type="term" value="P:protein refolding"/>
    <property type="evidence" value="ECO:0007669"/>
    <property type="project" value="InterPro"/>
</dbReference>
<comment type="subunit">
    <text evidence="12">Homoheptamer arranged in a ring structure. The functional units of these chaperonins consist of heptameric rings of the large subunit Hsp60, which function as a back-to-back double ring. Interacts with 2 heptameric Hsp10 rings to form the symmetrical football complex. Interacts with HRAS. Interacts with ATAD3A. Interacts with ETFBKMT and EEF1AKMT3. Interacts with MFHAS1.</text>
</comment>
<dbReference type="NCBIfam" id="NF009489">
    <property type="entry name" value="PRK12851.1"/>
    <property type="match status" value="1"/>
</dbReference>
<evidence type="ECO:0000256" key="2">
    <source>
        <dbReference type="ARBA" id="ARBA00012198"/>
    </source>
</evidence>
<evidence type="ECO:0000256" key="4">
    <source>
        <dbReference type="ARBA" id="ARBA00022741"/>
    </source>
</evidence>
<dbReference type="Gene3D" id="1.10.560.10">
    <property type="entry name" value="GroEL-like equatorial domain"/>
    <property type="match status" value="1"/>
</dbReference>
<comment type="function">
    <text evidence="14">Component of the chaperonin-containing T-complex (TRiC), a molecular chaperone complex that assists the folding of actin, tubulin and other proteins upon ATP hydrolysis. The TRiC complex mediates the folding of WRAP53/TCAB1, thereby regulating telomere maintenance. As part of the TRiC complex may play a role in the assembly of BBSome, a complex involved in ciliogenesis regulating transports vesicles to the cilia.</text>
</comment>
<dbReference type="GO" id="GO:0005759">
    <property type="term" value="C:mitochondrial matrix"/>
    <property type="evidence" value="ECO:0007669"/>
    <property type="project" value="UniProtKB-SubCell"/>
</dbReference>
<evidence type="ECO:0000256" key="3">
    <source>
        <dbReference type="ARBA" id="ARBA00019981"/>
    </source>
</evidence>
<dbReference type="SUPFAM" id="SSF52029">
    <property type="entry name" value="GroEL apical domain-like"/>
    <property type="match status" value="1"/>
</dbReference>
<dbReference type="InterPro" id="IPR027413">
    <property type="entry name" value="GROEL-like_equatorial_sf"/>
</dbReference>
<evidence type="ECO:0000256" key="14">
    <source>
        <dbReference type="ARBA" id="ARBA00093360"/>
    </source>
</evidence>
<reference evidence="16" key="2">
    <citation type="submission" date="2025-09" db="UniProtKB">
        <authorList>
            <consortium name="Ensembl"/>
        </authorList>
    </citation>
    <scope>IDENTIFICATION</scope>
</reference>
<comment type="function">
    <text evidence="11">Chaperonin implicated in mitochondrial protein import and macromolecular assembly. Together with Hsp10, facilitates the correct folding of imported proteins. May also prevent misfolding and promote the refolding and proper assembly of unfolded polypeptides generated under stress conditions in the mitochondrial matrix. The functional units of these chaperonins consist of heptameric rings of the large subunit Hsp60, which function as a back-to-back double ring. In a cyclic reaction, Hsp60 ring complexes bind one unfolded substrate protein per ring, followed by the binding of ATP and association with 2 heptameric rings of the co-chaperonin Hsp10. This leads to sequestration of the substrate protein in the inner cavity of Hsp60 where, for a certain period of time, it can fold undisturbed by other cell components. Synchronous hydrolysis of ATP in all Hsp60 subunits results in the dissociation of the chaperonin rings and the release of ADP and the folded substrate protein.</text>
</comment>
<dbReference type="PROSITE" id="PS00296">
    <property type="entry name" value="CHAPERONINS_CPN60"/>
    <property type="match status" value="1"/>
</dbReference>
<keyword evidence="7" id="KW-0143">Chaperone</keyword>
<dbReference type="NCBIfam" id="TIGR02348">
    <property type="entry name" value="GroEL"/>
    <property type="match status" value="1"/>
</dbReference>
<dbReference type="InterPro" id="IPR027410">
    <property type="entry name" value="TCP-1-like_intermed_sf"/>
</dbReference>
<evidence type="ECO:0000313" key="17">
    <source>
        <dbReference type="Proteomes" id="UP000233120"/>
    </source>
</evidence>
<dbReference type="NCBIfam" id="NF009487">
    <property type="entry name" value="PRK12849.1"/>
    <property type="match status" value="1"/>
</dbReference>